<evidence type="ECO:0000256" key="4">
    <source>
        <dbReference type="ARBA" id="ARBA00023239"/>
    </source>
</evidence>
<feature type="domain" description="Heparinase II/III-like C-terminal" evidence="6">
    <location>
        <begin position="312"/>
        <end position="562"/>
    </location>
</feature>
<dbReference type="PANTHER" id="PTHR39210:SF1">
    <property type="entry name" value="HEPARIN-SULFATE LYASE"/>
    <property type="match status" value="1"/>
</dbReference>
<dbReference type="InterPro" id="IPR008929">
    <property type="entry name" value="Chondroitin_lyas"/>
</dbReference>
<dbReference type="GO" id="GO:0042597">
    <property type="term" value="C:periplasmic space"/>
    <property type="evidence" value="ECO:0007669"/>
    <property type="project" value="UniProtKB-SubCell"/>
</dbReference>
<keyword evidence="4" id="KW-0456">Lyase</keyword>
<evidence type="ECO:0000256" key="2">
    <source>
        <dbReference type="ARBA" id="ARBA00022729"/>
    </source>
</evidence>
<sequence length="592" mass="64378">MVGDQAFERESGAQEVKLGGPSALRRMMLSGLAAVSYPGSQAEQLLLAPQELRTADPSFATEIYNGHFGLAGKLADIGAQSPFEINPPSASWARELYGFGWLRHLRAADSELSREQAKTLVHDFIRLRRQVPSLAWQPEIVARRVISWLSNSVLVLAADEPEAYESFLKELTAQLRYLSAGYRDAPDGVPRLLSLTALLYGGLCIADQKPVVDRYTKPFCRELDRQILPDGGHISRNPEALIELLLDLLPLRQCFVARDRTPPKELTDAVDRIMPMLRFFRLGDGSMARFNGAGPTPTDALATVRAYDDIDGAPVRSAANSGYVRVEAGSTLILCDLGPPPATSLTRQAHAGFLSFEMSSGDAPMIINCGAPTPEFDEWRLYSRTTPAHSTLSLEDDSLAEFELASEDAEPETDAALIGPLNPQGAFSDQGEGGNLRIKGSHDGYVERYGVSHARQILIAPDGNLISSEDKLSTRGLKSPDVLIAGAYAVRFHLHPSVKAQTMGDGMSAVLVLRNGETWRLTANAEEMSIEESVLLADPRGPQVTSQIVLSGMMGDAREVRIVWNLEKTGDEAAPHALVDPNDPPDNRSNDS</sequence>
<keyword evidence="8" id="KW-1185">Reference proteome</keyword>
<comment type="caution">
    <text evidence="7">The sequence shown here is derived from an EMBL/GenBank/DDBJ whole genome shotgun (WGS) entry which is preliminary data.</text>
</comment>
<evidence type="ECO:0000313" key="7">
    <source>
        <dbReference type="EMBL" id="ODR95790.1"/>
    </source>
</evidence>
<dbReference type="AlphaFoldDB" id="A0A1E3VQI7"/>
<dbReference type="RefSeq" id="WP_141701979.1">
    <property type="nucleotide sequence ID" value="NZ_LPWE01000010.1"/>
</dbReference>
<keyword evidence="3" id="KW-0574">Periplasm</keyword>
<dbReference type="Proteomes" id="UP000094172">
    <property type="component" value="Unassembled WGS sequence"/>
</dbReference>
<evidence type="ECO:0000256" key="5">
    <source>
        <dbReference type="SAM" id="MobiDB-lite"/>
    </source>
</evidence>
<reference evidence="7 8" key="1">
    <citation type="journal article" date="2016" name="Environ. Microbiol.">
        <title>New Methyloceanibacter diversity from North Sea sediments includes methanotroph containing solely the soluble methane monooxygenase.</title>
        <authorList>
            <person name="Vekeman B."/>
            <person name="Kerckhof F.M."/>
            <person name="Cremers G."/>
            <person name="de Vos P."/>
            <person name="Vandamme P."/>
            <person name="Boon N."/>
            <person name="Op den Camp H.J."/>
            <person name="Heylen K."/>
        </authorList>
    </citation>
    <scope>NUCLEOTIDE SEQUENCE [LARGE SCALE GENOMIC DNA]</scope>
    <source>
        <strain evidence="7 8">R-67176</strain>
    </source>
</reference>
<dbReference type="Pfam" id="PF07940">
    <property type="entry name" value="Hepar_II_III_C"/>
    <property type="match status" value="1"/>
</dbReference>
<name>A0A1E3VQI7_9HYPH</name>
<evidence type="ECO:0000256" key="3">
    <source>
        <dbReference type="ARBA" id="ARBA00022764"/>
    </source>
</evidence>
<dbReference type="EMBL" id="LPWE01000010">
    <property type="protein sequence ID" value="ODR95790.1"/>
    <property type="molecule type" value="Genomic_DNA"/>
</dbReference>
<feature type="region of interest" description="Disordered" evidence="5">
    <location>
        <begin position="572"/>
        <end position="592"/>
    </location>
</feature>
<dbReference type="STRING" id="1774970.AUC70_02650"/>
<dbReference type="PANTHER" id="PTHR39210">
    <property type="entry name" value="HEPARIN-SULFATE LYASE"/>
    <property type="match status" value="1"/>
</dbReference>
<dbReference type="Gene3D" id="2.70.98.70">
    <property type="match status" value="1"/>
</dbReference>
<dbReference type="Gene3D" id="1.50.10.100">
    <property type="entry name" value="Chondroitin AC/alginate lyase"/>
    <property type="match status" value="1"/>
</dbReference>
<evidence type="ECO:0000259" key="6">
    <source>
        <dbReference type="Pfam" id="PF07940"/>
    </source>
</evidence>
<evidence type="ECO:0000313" key="8">
    <source>
        <dbReference type="Proteomes" id="UP000094172"/>
    </source>
</evidence>
<accession>A0A1E3VQI7</accession>
<gene>
    <name evidence="7" type="ORF">AUC70_02650</name>
</gene>
<comment type="subcellular location">
    <subcellularLocation>
        <location evidence="1">Periplasm</location>
    </subcellularLocation>
</comment>
<keyword evidence="2" id="KW-0732">Signal</keyword>
<dbReference type="GO" id="GO:0016829">
    <property type="term" value="F:lyase activity"/>
    <property type="evidence" value="ECO:0007669"/>
    <property type="project" value="UniProtKB-KW"/>
</dbReference>
<proteinExistence type="predicted"/>
<dbReference type="InterPro" id="IPR012480">
    <property type="entry name" value="Hepar_II_III_C"/>
</dbReference>
<evidence type="ECO:0000256" key="1">
    <source>
        <dbReference type="ARBA" id="ARBA00004418"/>
    </source>
</evidence>
<protein>
    <recommendedName>
        <fullName evidence="6">Heparinase II/III-like C-terminal domain-containing protein</fullName>
    </recommendedName>
</protein>
<organism evidence="7 8">
    <name type="scientific">Methyloceanibacter stevinii</name>
    <dbReference type="NCBI Taxonomy" id="1774970"/>
    <lineage>
        <taxon>Bacteria</taxon>
        <taxon>Pseudomonadati</taxon>
        <taxon>Pseudomonadota</taxon>
        <taxon>Alphaproteobacteria</taxon>
        <taxon>Hyphomicrobiales</taxon>
        <taxon>Hyphomicrobiaceae</taxon>
        <taxon>Methyloceanibacter</taxon>
    </lineage>
</organism>